<keyword evidence="6" id="KW-0548">Nucleotidyltransferase</keyword>
<comment type="catalytic activity">
    <reaction evidence="12">
        <text>FMN + ATP + H(+) = FAD + diphosphate</text>
        <dbReference type="Rhea" id="RHEA:17237"/>
        <dbReference type="ChEBI" id="CHEBI:15378"/>
        <dbReference type="ChEBI" id="CHEBI:30616"/>
        <dbReference type="ChEBI" id="CHEBI:33019"/>
        <dbReference type="ChEBI" id="CHEBI:57692"/>
        <dbReference type="ChEBI" id="CHEBI:58210"/>
        <dbReference type="EC" id="2.7.7.2"/>
    </reaction>
</comment>
<dbReference type="EC" id="2.7.7.2" evidence="2"/>
<dbReference type="GO" id="GO:0003919">
    <property type="term" value="F:FMN adenylyltransferase activity"/>
    <property type="evidence" value="ECO:0007669"/>
    <property type="project" value="UniProtKB-EC"/>
</dbReference>
<keyword evidence="13" id="KW-0732">Signal</keyword>
<evidence type="ECO:0000256" key="7">
    <source>
        <dbReference type="ARBA" id="ARBA00022741"/>
    </source>
</evidence>
<dbReference type="InterPro" id="IPR001453">
    <property type="entry name" value="MoaB/Mog_dom"/>
</dbReference>
<evidence type="ECO:0000256" key="13">
    <source>
        <dbReference type="SAM" id="SignalP"/>
    </source>
</evidence>
<protein>
    <recommendedName>
        <fullName evidence="2">FAD synthase</fullName>
        <ecNumber evidence="2">2.7.7.2</ecNumber>
    </recommendedName>
    <alternativeName>
        <fullName evidence="10">FAD pyrophosphorylase</fullName>
    </alternativeName>
    <alternativeName>
        <fullName evidence="11">FMN adenylyltransferase</fullName>
    </alternativeName>
</protein>
<dbReference type="Gene3D" id="3.40.50.620">
    <property type="entry name" value="HUPs"/>
    <property type="match status" value="1"/>
</dbReference>
<name>A0A7S2J9K7_9EUKA</name>
<feature type="domain" description="MoaB/Mog" evidence="14">
    <location>
        <begin position="297"/>
        <end position="462"/>
    </location>
</feature>
<dbReference type="CDD" id="cd23948">
    <property type="entry name" value="FAD_synthase"/>
    <property type="match status" value="1"/>
</dbReference>
<evidence type="ECO:0000256" key="10">
    <source>
        <dbReference type="ARBA" id="ARBA00031145"/>
    </source>
</evidence>
<dbReference type="InterPro" id="IPR036425">
    <property type="entry name" value="MoaB/Mog-like_dom_sf"/>
</dbReference>
<proteinExistence type="predicted"/>
<evidence type="ECO:0000256" key="12">
    <source>
        <dbReference type="ARBA" id="ARBA00049494"/>
    </source>
</evidence>
<keyword evidence="9" id="KW-0067">ATP-binding</keyword>
<dbReference type="SMART" id="SM00852">
    <property type="entry name" value="MoCF_biosynth"/>
    <property type="match status" value="1"/>
</dbReference>
<dbReference type="InterPro" id="IPR056596">
    <property type="entry name" value="FLAD1_M"/>
</dbReference>
<dbReference type="SUPFAM" id="SSF52402">
    <property type="entry name" value="Adenine nucleotide alpha hydrolases-like"/>
    <property type="match status" value="1"/>
</dbReference>
<dbReference type="GO" id="GO:0005524">
    <property type="term" value="F:ATP binding"/>
    <property type="evidence" value="ECO:0007669"/>
    <property type="project" value="UniProtKB-KW"/>
</dbReference>
<evidence type="ECO:0000256" key="6">
    <source>
        <dbReference type="ARBA" id="ARBA00022695"/>
    </source>
</evidence>
<accession>A0A7S2J9K7</accession>
<feature type="chain" id="PRO_5030806819" description="FAD synthase" evidence="13">
    <location>
        <begin position="19"/>
        <end position="561"/>
    </location>
</feature>
<evidence type="ECO:0000259" key="14">
    <source>
        <dbReference type="SMART" id="SM00852"/>
    </source>
</evidence>
<evidence type="ECO:0000256" key="8">
    <source>
        <dbReference type="ARBA" id="ARBA00022827"/>
    </source>
</evidence>
<dbReference type="EMBL" id="HBGU01076527">
    <property type="protein sequence ID" value="CAD9541582.1"/>
    <property type="molecule type" value="Transcribed_RNA"/>
</dbReference>
<evidence type="ECO:0000256" key="3">
    <source>
        <dbReference type="ARBA" id="ARBA00022630"/>
    </source>
</evidence>
<dbReference type="CDD" id="cd00885">
    <property type="entry name" value="cinA"/>
    <property type="match status" value="1"/>
</dbReference>
<evidence type="ECO:0000256" key="9">
    <source>
        <dbReference type="ARBA" id="ARBA00022840"/>
    </source>
</evidence>
<reference evidence="15" key="1">
    <citation type="submission" date="2021-01" db="EMBL/GenBank/DDBJ databases">
        <authorList>
            <person name="Corre E."/>
            <person name="Pelletier E."/>
            <person name="Niang G."/>
            <person name="Scheremetjew M."/>
            <person name="Finn R."/>
            <person name="Kale V."/>
            <person name="Holt S."/>
            <person name="Cochrane G."/>
            <person name="Meng A."/>
            <person name="Brown T."/>
            <person name="Cohen L."/>
        </authorList>
    </citation>
    <scope>NUCLEOTIDE SEQUENCE</scope>
    <source>
        <strain evidence="15">UTEX LB 985</strain>
    </source>
</reference>
<dbReference type="Pfam" id="PF00994">
    <property type="entry name" value="MoCF_biosynth"/>
    <property type="match status" value="1"/>
</dbReference>
<keyword evidence="7" id="KW-0547">Nucleotide-binding</keyword>
<keyword evidence="8" id="KW-0274">FAD</keyword>
<keyword evidence="5" id="KW-0808">Transferase</keyword>
<evidence type="ECO:0000256" key="4">
    <source>
        <dbReference type="ARBA" id="ARBA00022643"/>
    </source>
</evidence>
<organism evidence="15">
    <name type="scientific">Haptolina brevifila</name>
    <dbReference type="NCBI Taxonomy" id="156173"/>
    <lineage>
        <taxon>Eukaryota</taxon>
        <taxon>Haptista</taxon>
        <taxon>Haptophyta</taxon>
        <taxon>Prymnesiophyceae</taxon>
        <taxon>Prymnesiales</taxon>
        <taxon>Prymnesiaceae</taxon>
        <taxon>Haptolina</taxon>
    </lineage>
</organism>
<dbReference type="PANTHER" id="PTHR23293:SF9">
    <property type="entry name" value="FAD SYNTHASE"/>
    <property type="match status" value="1"/>
</dbReference>
<evidence type="ECO:0000256" key="5">
    <source>
        <dbReference type="ARBA" id="ARBA00022679"/>
    </source>
</evidence>
<keyword evidence="4" id="KW-0288">FMN</keyword>
<evidence type="ECO:0000256" key="11">
    <source>
        <dbReference type="ARBA" id="ARBA00031871"/>
    </source>
</evidence>
<gene>
    <name evidence="15" type="ORF">CBRE1094_LOCUS41720</name>
</gene>
<dbReference type="AlphaFoldDB" id="A0A7S2J9K7"/>
<dbReference type="Pfam" id="PF01507">
    <property type="entry name" value="PAPS_reduct"/>
    <property type="match status" value="2"/>
</dbReference>
<dbReference type="InterPro" id="IPR014729">
    <property type="entry name" value="Rossmann-like_a/b/a_fold"/>
</dbReference>
<dbReference type="GO" id="GO:0006747">
    <property type="term" value="P:FAD biosynthetic process"/>
    <property type="evidence" value="ECO:0007669"/>
    <property type="project" value="TreeGrafter"/>
</dbReference>
<comment type="pathway">
    <text evidence="1">Cofactor biosynthesis; FAD biosynthesis; FAD from FMN: step 1/1.</text>
</comment>
<dbReference type="Gene3D" id="3.40.980.10">
    <property type="entry name" value="MoaB/Mog-like domain"/>
    <property type="match status" value="1"/>
</dbReference>
<dbReference type="PANTHER" id="PTHR23293">
    <property type="entry name" value="FAD SYNTHETASE-RELATED FMN ADENYLYLTRANSFERASE"/>
    <property type="match status" value="1"/>
</dbReference>
<sequence length="561" mass="59910">MALLVVALTALALSLVTHTPLRSHRPPMGISCCATSADSSVGTSTDNALSLYHNLKRGAEAKTPLGSAIKRGLTVLGDALRLYGAETVVCSFNGGKDAVVILHLMRAALAGYNEQTGGTTSLRIIFFEMEDEFPEVDAFVRETIERYDLVLTSYADMGFAEGLKACIAEHGSRAFVLGTRKGDPNAKGQEGFSPSSDWMPPFMRVNPILHWDFAEVWAFLREYKLPYCKLYDDGYTSLGKTTNTARNPALLRADGSYGPAWELLDGNLEREGRISSSPPTKPAEPKAEARVKAETAALLIVGDEILGGKQPDTNTLVAARRLRAAGCSLRRVSVVPDEIETIVEELRRLAAAYDVVFTSGGLGPTHDDVTMKGVAAALGMSMGRNEQMASTIVSRYANSGRELAPEVLDKMANLPSGAVVRPVPGDDEQWPILQCANVFVLPGVPSHFSAKATTICAHFLLGATPVLARRVLLTSEEDSIVAELNRVVASHRSISFGSYPVRQGAVRTIITLEAEGGAEAAIDRALAELLSTLPEGAVAQDEDAVSNLASLSTEASNGYSS</sequence>
<dbReference type="SUPFAM" id="SSF53218">
    <property type="entry name" value="Molybdenum cofactor biosynthesis proteins"/>
    <property type="match status" value="1"/>
</dbReference>
<keyword evidence="3" id="KW-0285">Flavoprotein</keyword>
<feature type="signal peptide" evidence="13">
    <location>
        <begin position="1"/>
        <end position="18"/>
    </location>
</feature>
<evidence type="ECO:0000256" key="2">
    <source>
        <dbReference type="ARBA" id="ARBA00012393"/>
    </source>
</evidence>
<evidence type="ECO:0000256" key="1">
    <source>
        <dbReference type="ARBA" id="ARBA00004726"/>
    </source>
</evidence>
<evidence type="ECO:0000313" key="15">
    <source>
        <dbReference type="EMBL" id="CAD9541582.1"/>
    </source>
</evidence>
<dbReference type="InterPro" id="IPR002500">
    <property type="entry name" value="PAPS_reduct_dom"/>
</dbReference>
<dbReference type="Pfam" id="PF24102">
    <property type="entry name" value="FLAD1_M"/>
    <property type="match status" value="1"/>
</dbReference>